<proteinExistence type="predicted"/>
<dbReference type="InterPro" id="IPR057966">
    <property type="entry name" value="T4_SCAF"/>
</dbReference>
<reference evidence="2" key="1">
    <citation type="submission" date="2020-04" db="EMBL/GenBank/DDBJ databases">
        <authorList>
            <person name="Chiriac C."/>
            <person name="Salcher M."/>
            <person name="Ghai R."/>
            <person name="Kavagutti S V."/>
        </authorList>
    </citation>
    <scope>NUCLEOTIDE SEQUENCE</scope>
</reference>
<evidence type="ECO:0000313" key="4">
    <source>
        <dbReference type="EMBL" id="CAB4176075.1"/>
    </source>
</evidence>
<dbReference type="EMBL" id="LR796944">
    <property type="protein sequence ID" value="CAB4176075.1"/>
    <property type="molecule type" value="Genomic_DNA"/>
</dbReference>
<protein>
    <submittedName>
        <fullName evidence="2">Prohead core protein</fullName>
    </submittedName>
</protein>
<evidence type="ECO:0000256" key="1">
    <source>
        <dbReference type="SAM" id="Coils"/>
    </source>
</evidence>
<accession>A0A6J5P7B0</accession>
<name>A0A6J5P7B0_9CAUD</name>
<sequence length="290" mass="32474">MSIEQKISELLAESKVADEVQLDETVEVLDEEVEEIVEEIAEEQVEDVKLDISEDLFALTNGEDLSEEFKTKAAVIFEAAIVSRVKQEVAKLEEEFEARLVEVAAENQEGLVEKIDGYLNYVVETWIAQNEIALESGMKSEILENFVSGLKGLFEEHYIDIPDEKYDVLASLGTTIEELEAKLDEQVAANVEMHKTISEAARVDIIKDACAGLTDTEVEKFTDLAEELKFEDSESFSGKVQTIRENYFTTKATTKKIDSVITDEPPVSLNEEKYVSPQMAAYVAAIKNLK</sequence>
<evidence type="ECO:0000313" key="3">
    <source>
        <dbReference type="EMBL" id="CAB4170941.1"/>
    </source>
</evidence>
<keyword evidence="1" id="KW-0175">Coiled coil</keyword>
<evidence type="ECO:0000313" key="5">
    <source>
        <dbReference type="EMBL" id="CAB4223052.1"/>
    </source>
</evidence>
<dbReference type="EMBL" id="LR796815">
    <property type="protein sequence ID" value="CAB4167800.1"/>
    <property type="molecule type" value="Genomic_DNA"/>
</dbReference>
<dbReference type="EMBL" id="LR797534">
    <property type="protein sequence ID" value="CAB4223052.1"/>
    <property type="molecule type" value="Genomic_DNA"/>
</dbReference>
<dbReference type="EMBL" id="LR796858">
    <property type="protein sequence ID" value="CAB4170941.1"/>
    <property type="molecule type" value="Genomic_DNA"/>
</dbReference>
<feature type="coiled-coil region" evidence="1">
    <location>
        <begin position="169"/>
        <end position="196"/>
    </location>
</feature>
<dbReference type="Pfam" id="PF25623">
    <property type="entry name" value="T4_CASP"/>
    <property type="match status" value="1"/>
</dbReference>
<gene>
    <name evidence="5" type="ORF">UFOVP1666_95</name>
    <name evidence="2" type="ORF">UFOVP867_50</name>
    <name evidence="3" type="ORF">UFOVP913_148</name>
    <name evidence="4" type="ORF">UFOVP993_4</name>
</gene>
<evidence type="ECO:0000313" key="2">
    <source>
        <dbReference type="EMBL" id="CAB4167800.1"/>
    </source>
</evidence>
<feature type="coiled-coil region" evidence="1">
    <location>
        <begin position="19"/>
        <end position="46"/>
    </location>
</feature>
<organism evidence="2">
    <name type="scientific">uncultured Caudovirales phage</name>
    <dbReference type="NCBI Taxonomy" id="2100421"/>
    <lineage>
        <taxon>Viruses</taxon>
        <taxon>Duplodnaviria</taxon>
        <taxon>Heunggongvirae</taxon>
        <taxon>Uroviricota</taxon>
        <taxon>Caudoviricetes</taxon>
        <taxon>Peduoviridae</taxon>
        <taxon>Maltschvirus</taxon>
        <taxon>Maltschvirus maltsch</taxon>
    </lineage>
</organism>